<comment type="caution">
    <text evidence="7">Lacks conserved residue(s) required for the propagation of feature annotation.</text>
</comment>
<organism evidence="10 11">
    <name type="scientific">Occultella aeris</name>
    <dbReference type="NCBI Taxonomy" id="2761496"/>
    <lineage>
        <taxon>Bacteria</taxon>
        <taxon>Bacillati</taxon>
        <taxon>Actinomycetota</taxon>
        <taxon>Actinomycetes</taxon>
        <taxon>Micrococcales</taxon>
        <taxon>Ruaniaceae</taxon>
        <taxon>Occultella</taxon>
    </lineage>
</organism>
<reference evidence="10 11" key="1">
    <citation type="submission" date="2019-11" db="EMBL/GenBank/DDBJ databases">
        <authorList>
            <person name="Criscuolo A."/>
        </authorList>
    </citation>
    <scope>NUCLEOTIDE SEQUENCE [LARGE SCALE GENOMIC DNA]</scope>
    <source>
        <strain evidence="10">CIP111667</strain>
    </source>
</reference>
<dbReference type="InterPro" id="IPR032818">
    <property type="entry name" value="DedA-like"/>
</dbReference>
<feature type="compositionally biased region" description="Acidic residues" evidence="8">
    <location>
        <begin position="204"/>
        <end position="215"/>
    </location>
</feature>
<dbReference type="AlphaFoldDB" id="A0A7M4DKI4"/>
<dbReference type="PANTHER" id="PTHR30353">
    <property type="entry name" value="INNER MEMBRANE PROTEIN DEDA-RELATED"/>
    <property type="match status" value="1"/>
</dbReference>
<evidence type="ECO:0000256" key="6">
    <source>
        <dbReference type="ARBA" id="ARBA00023136"/>
    </source>
</evidence>
<protein>
    <recommendedName>
        <fullName evidence="9">VTT domain-containing protein</fullName>
    </recommendedName>
</protein>
<evidence type="ECO:0000256" key="7">
    <source>
        <dbReference type="RuleBase" id="RU367016"/>
    </source>
</evidence>
<feature type="transmembrane region" description="Helical" evidence="7">
    <location>
        <begin position="51"/>
        <end position="73"/>
    </location>
</feature>
<proteinExistence type="inferred from homology"/>
<dbReference type="PANTHER" id="PTHR30353:SF0">
    <property type="entry name" value="TRANSMEMBRANE PROTEIN"/>
    <property type="match status" value="1"/>
</dbReference>
<comment type="subcellular location">
    <subcellularLocation>
        <location evidence="1 7">Cell membrane</location>
        <topology evidence="1 7">Multi-pass membrane protein</topology>
    </subcellularLocation>
</comment>
<feature type="transmembrane region" description="Helical" evidence="7">
    <location>
        <begin position="139"/>
        <end position="161"/>
    </location>
</feature>
<evidence type="ECO:0000259" key="9">
    <source>
        <dbReference type="Pfam" id="PF09335"/>
    </source>
</evidence>
<keyword evidence="11" id="KW-1185">Reference proteome</keyword>
<evidence type="ECO:0000256" key="2">
    <source>
        <dbReference type="ARBA" id="ARBA00010792"/>
    </source>
</evidence>
<dbReference type="Pfam" id="PF09335">
    <property type="entry name" value="VTT_dom"/>
    <property type="match status" value="1"/>
</dbReference>
<gene>
    <name evidence="10" type="ORF">HALOF300_02647</name>
</gene>
<keyword evidence="6 7" id="KW-0472">Membrane</keyword>
<feature type="region of interest" description="Disordered" evidence="8">
    <location>
        <begin position="196"/>
        <end position="227"/>
    </location>
</feature>
<dbReference type="GO" id="GO:0005886">
    <property type="term" value="C:plasma membrane"/>
    <property type="evidence" value="ECO:0007669"/>
    <property type="project" value="UniProtKB-SubCell"/>
</dbReference>
<feature type="domain" description="VTT" evidence="9">
    <location>
        <begin position="31"/>
        <end position="155"/>
    </location>
</feature>
<evidence type="ECO:0000256" key="8">
    <source>
        <dbReference type="SAM" id="MobiDB-lite"/>
    </source>
</evidence>
<keyword evidence="3 7" id="KW-1003">Cell membrane</keyword>
<dbReference type="InterPro" id="IPR032816">
    <property type="entry name" value="VTT_dom"/>
</dbReference>
<keyword evidence="5 7" id="KW-1133">Transmembrane helix</keyword>
<dbReference type="EMBL" id="CACRYJ010000035">
    <property type="protein sequence ID" value="VZO37655.1"/>
    <property type="molecule type" value="Genomic_DNA"/>
</dbReference>
<dbReference type="Proteomes" id="UP000419743">
    <property type="component" value="Unassembled WGS sequence"/>
</dbReference>
<evidence type="ECO:0000313" key="10">
    <source>
        <dbReference type="EMBL" id="VZO37655.1"/>
    </source>
</evidence>
<feature type="transmembrane region" description="Helical" evidence="7">
    <location>
        <begin position="167"/>
        <end position="188"/>
    </location>
</feature>
<comment type="similarity">
    <text evidence="2 7">Belongs to the DedA family.</text>
</comment>
<comment type="caution">
    <text evidence="10">The sequence shown here is derived from an EMBL/GenBank/DDBJ whole genome shotgun (WGS) entry which is preliminary data.</text>
</comment>
<evidence type="ECO:0000313" key="11">
    <source>
        <dbReference type="Proteomes" id="UP000419743"/>
    </source>
</evidence>
<evidence type="ECO:0000256" key="1">
    <source>
        <dbReference type="ARBA" id="ARBA00004651"/>
    </source>
</evidence>
<dbReference type="RefSeq" id="WP_156741383.1">
    <property type="nucleotide sequence ID" value="NZ_CACRYJ010000035.1"/>
</dbReference>
<evidence type="ECO:0000256" key="5">
    <source>
        <dbReference type="ARBA" id="ARBA00022989"/>
    </source>
</evidence>
<name>A0A7M4DKI4_9MICO</name>
<evidence type="ECO:0000256" key="4">
    <source>
        <dbReference type="ARBA" id="ARBA00022692"/>
    </source>
</evidence>
<keyword evidence="4 7" id="KW-0812">Transmembrane</keyword>
<accession>A0A7M4DKI4</accession>
<sequence>MVETVLAMAASHWVLLALFLFCTIDGFFPPVPSESVVIALASLAITGNAPSIWLILPVAALGAFCGDVIAYLIGTRVPIRRLRLFRTRRGARALTWAETALQRRGGAFILSARYVPIGRVAVNMTAGAVGFGFRRFAGFAALAAVTWSIYSVLLGLSAGAVLHDHPVIAVVVGVLVGLLMGTIIDLVMRRLFRRSGLEPQDPPDQGDGEADEDPVPDSGSGILERTP</sequence>
<evidence type="ECO:0000256" key="3">
    <source>
        <dbReference type="ARBA" id="ARBA00022475"/>
    </source>
</evidence>